<protein>
    <submittedName>
        <fullName evidence="5">FAD binding domain-containing protein</fullName>
    </submittedName>
</protein>
<dbReference type="GO" id="GO:0071949">
    <property type="term" value="F:FAD binding"/>
    <property type="evidence" value="ECO:0007669"/>
    <property type="project" value="InterPro"/>
</dbReference>
<dbReference type="Proteomes" id="UP000887229">
    <property type="component" value="Unassembled WGS sequence"/>
</dbReference>
<dbReference type="Gene3D" id="3.30.465.10">
    <property type="match status" value="2"/>
</dbReference>
<dbReference type="InterPro" id="IPR016169">
    <property type="entry name" value="FAD-bd_PCMH_sub2"/>
</dbReference>
<evidence type="ECO:0000256" key="1">
    <source>
        <dbReference type="ARBA" id="ARBA00005466"/>
    </source>
</evidence>
<evidence type="ECO:0000313" key="5">
    <source>
        <dbReference type="EMBL" id="KAG9253779.1"/>
    </source>
</evidence>
<sequence>MRSATLLWFLGTALAAPSKACGSCKAYPGTEAWPTRSEWTALNDTISGRLIQPILPGGVCHEDQPNFDEAECPTRQSEWASYDWHSTDPVSVMYDNAANWTCLPDPKDPCTGEGYPAYVINATTTEHVKAGVDFARDNNIRLVVKASGHDFLGRSVAPGSLSIWMHHYDNVEFHAGSFQLNGTDSVFEGDSISCGGGTSMYSLYQETDKHNTTVVGGGAKSVSVGGYISGGGHSMLSPDYGLAADNVIEMEVVTPLGDVLVANKESNNDLYWALLGGGGSTFGVVTRFTIKAHPTPKMQFVTFMAATSPSNPMAADIVTFLASQFPDLNDAGLRGYGFMTMTGFDTGVEGVPTEWAGISGAFTVVNQSVEYTESLFTELNNTLLERSNGTGSVTILPVRTYNTFMEYFDERFDAGNAGSTALLKSRLLDRRVLTNDLDALKAALMAVINVRGLMHFYPLAGKAVHEAANGGRDNSVNPGWRSAYVHALTSMGFEPFNRTAEKEAQALLKEAWEPMVQLTPGMGSYINEAAYFEENPAETFWGDNYERLLQIKREVDPMDVMWCPFCVGHEHWEQRENGQLCRLAGPSRMRFREN</sequence>
<evidence type="ECO:0000259" key="4">
    <source>
        <dbReference type="PROSITE" id="PS51387"/>
    </source>
</evidence>
<keyword evidence="2" id="KW-0560">Oxidoreductase</keyword>
<dbReference type="SUPFAM" id="SSF56176">
    <property type="entry name" value="FAD-binding/transporter-associated domain-like"/>
    <property type="match status" value="1"/>
</dbReference>
<comment type="similarity">
    <text evidence="1">Belongs to the oxygen-dependent FAD-linked oxidoreductase family.</text>
</comment>
<dbReference type="PROSITE" id="PS51387">
    <property type="entry name" value="FAD_PCMH"/>
    <property type="match status" value="1"/>
</dbReference>
<dbReference type="PANTHER" id="PTHR13878">
    <property type="entry name" value="GULONOLACTONE OXIDASE"/>
    <property type="match status" value="1"/>
</dbReference>
<keyword evidence="6" id="KW-1185">Reference proteome</keyword>
<evidence type="ECO:0000256" key="3">
    <source>
        <dbReference type="SAM" id="SignalP"/>
    </source>
</evidence>
<name>A0A9P7ZKH3_9HYPO</name>
<dbReference type="InterPro" id="IPR006094">
    <property type="entry name" value="Oxid_FAD_bind_N"/>
</dbReference>
<feature type="signal peptide" evidence="3">
    <location>
        <begin position="1"/>
        <end position="15"/>
    </location>
</feature>
<organism evidence="5 6">
    <name type="scientific">Emericellopsis atlantica</name>
    <dbReference type="NCBI Taxonomy" id="2614577"/>
    <lineage>
        <taxon>Eukaryota</taxon>
        <taxon>Fungi</taxon>
        <taxon>Dikarya</taxon>
        <taxon>Ascomycota</taxon>
        <taxon>Pezizomycotina</taxon>
        <taxon>Sordariomycetes</taxon>
        <taxon>Hypocreomycetidae</taxon>
        <taxon>Hypocreales</taxon>
        <taxon>Bionectriaceae</taxon>
        <taxon>Emericellopsis</taxon>
    </lineage>
</organism>
<keyword evidence="3" id="KW-0732">Signal</keyword>
<dbReference type="PANTHER" id="PTHR13878:SF91">
    <property type="entry name" value="FAD BINDING DOMAIN PROTEIN (AFU_ORTHOLOGUE AFUA_6G12070)-RELATED"/>
    <property type="match status" value="1"/>
</dbReference>
<dbReference type="Pfam" id="PF08031">
    <property type="entry name" value="BBE"/>
    <property type="match status" value="1"/>
</dbReference>
<reference evidence="5" key="1">
    <citation type="journal article" date="2021" name="IMA Fungus">
        <title>Genomic characterization of three marine fungi, including Emericellopsis atlantica sp. nov. with signatures of a generalist lifestyle and marine biomass degradation.</title>
        <authorList>
            <person name="Hagestad O.C."/>
            <person name="Hou L."/>
            <person name="Andersen J.H."/>
            <person name="Hansen E.H."/>
            <person name="Altermark B."/>
            <person name="Li C."/>
            <person name="Kuhnert E."/>
            <person name="Cox R.J."/>
            <person name="Crous P.W."/>
            <person name="Spatafora J.W."/>
            <person name="Lail K."/>
            <person name="Amirebrahimi M."/>
            <person name="Lipzen A."/>
            <person name="Pangilinan J."/>
            <person name="Andreopoulos W."/>
            <person name="Hayes R.D."/>
            <person name="Ng V."/>
            <person name="Grigoriev I.V."/>
            <person name="Jackson S.A."/>
            <person name="Sutton T.D.S."/>
            <person name="Dobson A.D.W."/>
            <person name="Rama T."/>
        </authorList>
    </citation>
    <scope>NUCLEOTIDE SEQUENCE</scope>
    <source>
        <strain evidence="5">TS7</strain>
    </source>
</reference>
<dbReference type="InterPro" id="IPR016166">
    <property type="entry name" value="FAD-bd_PCMH"/>
</dbReference>
<evidence type="ECO:0000256" key="2">
    <source>
        <dbReference type="ARBA" id="ARBA00023002"/>
    </source>
</evidence>
<dbReference type="InterPro" id="IPR012951">
    <property type="entry name" value="BBE"/>
</dbReference>
<accession>A0A9P7ZKH3</accession>
<dbReference type="InterPro" id="IPR050432">
    <property type="entry name" value="FAD-linked_Oxidoreductases_BP"/>
</dbReference>
<proteinExistence type="inferred from homology"/>
<feature type="domain" description="FAD-binding PCMH-type" evidence="4">
    <location>
        <begin position="112"/>
        <end position="295"/>
    </location>
</feature>
<dbReference type="RefSeq" id="XP_046117703.1">
    <property type="nucleotide sequence ID" value="XM_046265717.1"/>
</dbReference>
<dbReference type="EMBL" id="MU251256">
    <property type="protein sequence ID" value="KAG9253779.1"/>
    <property type="molecule type" value="Genomic_DNA"/>
</dbReference>
<dbReference type="GeneID" id="70296620"/>
<comment type="caution">
    <text evidence="5">The sequence shown here is derived from an EMBL/GenBank/DDBJ whole genome shotgun (WGS) entry which is preliminary data.</text>
</comment>
<dbReference type="GO" id="GO:0016491">
    <property type="term" value="F:oxidoreductase activity"/>
    <property type="evidence" value="ECO:0007669"/>
    <property type="project" value="UniProtKB-KW"/>
</dbReference>
<dbReference type="OrthoDB" id="9983560at2759"/>
<gene>
    <name evidence="5" type="ORF">F5Z01DRAFT_681757</name>
</gene>
<feature type="chain" id="PRO_5040179160" evidence="3">
    <location>
        <begin position="16"/>
        <end position="594"/>
    </location>
</feature>
<evidence type="ECO:0000313" key="6">
    <source>
        <dbReference type="Proteomes" id="UP000887229"/>
    </source>
</evidence>
<dbReference type="Pfam" id="PF01565">
    <property type="entry name" value="FAD_binding_4"/>
    <property type="match status" value="1"/>
</dbReference>
<dbReference type="AlphaFoldDB" id="A0A9P7ZKH3"/>
<dbReference type="InterPro" id="IPR036318">
    <property type="entry name" value="FAD-bd_PCMH-like_sf"/>
</dbReference>